<dbReference type="OrthoDB" id="5392794at2"/>
<reference evidence="3" key="1">
    <citation type="submission" date="2005-10" db="EMBL/GenBank/DDBJ databases">
        <title>Complete sequence of Pelobacter carbinolicus DSM 2380.</title>
        <authorList>
            <person name="Copeland A."/>
            <person name="Lucas S."/>
            <person name="Lapidus A."/>
            <person name="Barry K."/>
            <person name="Detter J.C."/>
            <person name="Glavina T."/>
            <person name="Hammon N."/>
            <person name="Israni S."/>
            <person name="Pitluck S."/>
            <person name="Chertkov O."/>
            <person name="Schmutz J."/>
            <person name="Larimer F."/>
            <person name="Land M."/>
            <person name="Kyrpides N."/>
            <person name="Ivanova N."/>
            <person name="Richardson P."/>
        </authorList>
    </citation>
    <scope>NUCLEOTIDE SEQUENCE [LARGE SCALE GENOMIC DNA]</scope>
    <source>
        <strain evidence="3">DSM 2380 / NBRC 103641 / GraBd1</strain>
    </source>
</reference>
<dbReference type="EMBL" id="CP000142">
    <property type="protein sequence ID" value="ABA88891.1"/>
    <property type="molecule type" value="Genomic_DNA"/>
</dbReference>
<feature type="compositionally biased region" description="Polar residues" evidence="1">
    <location>
        <begin position="1"/>
        <end position="11"/>
    </location>
</feature>
<gene>
    <name evidence="2" type="ordered locus">Pcar_1647</name>
</gene>
<reference evidence="2 3" key="2">
    <citation type="journal article" date="2012" name="BMC Genomics">
        <title>The genome of Pelobacter carbinolicus reveals surprising metabolic capabilities and physiological features.</title>
        <authorList>
            <person name="Aklujkar M."/>
            <person name="Haveman S.A."/>
            <person name="Didonato R.Jr."/>
            <person name="Chertkov O."/>
            <person name="Han C.S."/>
            <person name="Land M.L."/>
            <person name="Brown P."/>
            <person name="Lovley D.R."/>
        </authorList>
    </citation>
    <scope>NUCLEOTIDE SEQUENCE [LARGE SCALE GENOMIC DNA]</scope>
    <source>
        <strain evidence="3">DSM 2380 / NBRC 103641 / GraBd1</strain>
    </source>
</reference>
<protein>
    <submittedName>
        <fullName evidence="2">Uncharacterized protein</fullName>
    </submittedName>
</protein>
<dbReference type="STRING" id="338963.Pcar_1647"/>
<dbReference type="eggNOG" id="ENOG50302T2">
    <property type="taxonomic scope" value="Bacteria"/>
</dbReference>
<dbReference type="AlphaFoldDB" id="Q3A416"/>
<feature type="region of interest" description="Disordered" evidence="1">
    <location>
        <begin position="1"/>
        <end position="53"/>
    </location>
</feature>
<accession>Q3A416</accession>
<evidence type="ECO:0000313" key="2">
    <source>
        <dbReference type="EMBL" id="ABA88891.1"/>
    </source>
</evidence>
<sequence>MKQPSEDSGNVGSLRGLNGLPRKQKENIYRDLIPPSLLSDDRRSGSDQGEPSIRYICPPDLGLVRVEVRRTPADSDCLFFMQAADTPYGQLELTLCIINDIDAPRFNIDRDAEGRDNCLGTLTRNIPEEIRAMEAGLCPHQVRPGLGLFRDFMGRFDRFAAWLGMDTMVAEPLSYNTAILYEQLGFDYLTGYGFMKWIDREFQPGGELARRLDGSTPFRQPDMGQSVRGRSWAIHDGILRCSWDGIRIYKTVGRTAAVSTFPDGRW</sequence>
<organism evidence="2 3">
    <name type="scientific">Syntrophotalea carbinolica (strain DSM 2380 / NBRC 103641 / GraBd1)</name>
    <name type="common">Pelobacter carbinolicus</name>
    <dbReference type="NCBI Taxonomy" id="338963"/>
    <lineage>
        <taxon>Bacteria</taxon>
        <taxon>Pseudomonadati</taxon>
        <taxon>Thermodesulfobacteriota</taxon>
        <taxon>Desulfuromonadia</taxon>
        <taxon>Desulfuromonadales</taxon>
        <taxon>Syntrophotaleaceae</taxon>
        <taxon>Syntrophotalea</taxon>
    </lineage>
</organism>
<dbReference type="Proteomes" id="UP000002534">
    <property type="component" value="Chromosome"/>
</dbReference>
<dbReference type="HOGENOM" id="CLU_993091_0_0_7"/>
<evidence type="ECO:0000313" key="3">
    <source>
        <dbReference type="Proteomes" id="UP000002534"/>
    </source>
</evidence>
<keyword evidence="3" id="KW-1185">Reference proteome</keyword>
<evidence type="ECO:0000256" key="1">
    <source>
        <dbReference type="SAM" id="MobiDB-lite"/>
    </source>
</evidence>
<name>Q3A416_SYNC1</name>
<dbReference type="KEGG" id="pca:Pcar_1647"/>
<proteinExistence type="predicted"/>